<dbReference type="OrthoDB" id="9774675at2"/>
<gene>
    <name evidence="5" type="ORF">Gocc_2546</name>
</gene>
<accession>A0A7M2YU71</accession>
<dbReference type="GO" id="GO:0016491">
    <property type="term" value="F:oxidoreductase activity"/>
    <property type="evidence" value="ECO:0007669"/>
    <property type="project" value="InterPro"/>
</dbReference>
<dbReference type="AlphaFoldDB" id="A0A7M2YU71"/>
<dbReference type="PANTHER" id="PTHR10668:SF103">
    <property type="entry name" value="PYRIDINE NUCLEOTIDE-DISULFIDE OXIDOREDUCTASE DOMAIN-CONTAINING PROTEIN 2"/>
    <property type="match status" value="1"/>
</dbReference>
<dbReference type="Gene3D" id="3.50.50.60">
    <property type="entry name" value="FAD/NAD(P)-binding domain"/>
    <property type="match status" value="1"/>
</dbReference>
<organism evidence="5 6">
    <name type="scientific">Gaiella occulta</name>
    <dbReference type="NCBI Taxonomy" id="1002870"/>
    <lineage>
        <taxon>Bacteria</taxon>
        <taxon>Bacillati</taxon>
        <taxon>Actinomycetota</taxon>
        <taxon>Thermoleophilia</taxon>
        <taxon>Gaiellales</taxon>
        <taxon>Gaiellaceae</taxon>
        <taxon>Gaiella</taxon>
    </lineage>
</organism>
<dbReference type="InterPro" id="IPR036188">
    <property type="entry name" value="FAD/NAD-bd_sf"/>
</dbReference>
<evidence type="ECO:0000256" key="3">
    <source>
        <dbReference type="ARBA" id="ARBA00040298"/>
    </source>
</evidence>
<protein>
    <recommendedName>
        <fullName evidence="3">Pyridine nucleotide-disulfide oxidoreductase domain-containing protein 2</fullName>
    </recommendedName>
</protein>
<comment type="subunit">
    <text evidence="2">Interacts with COX5B; this interaction may contribute to localize PYROXD2 to the inner face of the inner mitochondrial membrane.</text>
</comment>
<sequence>MARVALMPARQYLEECFTSPEMRSLMAFFAMQTKTSLDQPGSAFGMVELPWSHAGGVTRARGGMSAVCDAIVRALEESGGTVLRDSHVGEVIIRGGCAVGVRTADGQEIGARRAVISAVSPVRTFTRLIDPDQLDPAFLRRVRSIQIDNTGVIKCFYALDEAPVFSESGDDGSNRGFRTAAGMLCPSVDHADTMWRYIRDRRLPTKIGWSWCTHTSTLDPSLAPAGKHTLGLHVWVPVELADGGTWDARAKETMAMRLLDEYTRCAPNVKDALIAWTARSPTDYEELMDNPNGNMNHVDYTPHQAFGFRPLPELSDYRTPIEGLYLSGAGMHPGPAVTGLPGHNTAQVVLSDLE</sequence>
<proteinExistence type="predicted"/>
<dbReference type="EMBL" id="QQZY01000007">
    <property type="protein sequence ID" value="RDI73633.1"/>
    <property type="molecule type" value="Genomic_DNA"/>
</dbReference>
<keyword evidence="6" id="KW-1185">Reference proteome</keyword>
<evidence type="ECO:0000259" key="4">
    <source>
        <dbReference type="Pfam" id="PF01593"/>
    </source>
</evidence>
<feature type="domain" description="Amine oxidase" evidence="4">
    <location>
        <begin position="53"/>
        <end position="184"/>
    </location>
</feature>
<name>A0A7M2YU71_9ACTN</name>
<comment type="function">
    <text evidence="1">Probable oxidoreductase that may play a role as regulator of mitochondrial function.</text>
</comment>
<reference evidence="6" key="2">
    <citation type="journal article" date="2019" name="MicrobiologyOpen">
        <title>High-quality draft genome sequence of Gaiella occulta isolated from a 150 meter deep mineral water borehole and comparison with the genome sequences of other deep-branching lineages of the phylum Actinobacteria.</title>
        <authorList>
            <person name="Severino R."/>
            <person name="Froufe H.J.C."/>
            <person name="Barroso C."/>
            <person name="Albuquerque L."/>
            <person name="Lobo-da-Cunha A."/>
            <person name="da Costa M.S."/>
            <person name="Egas C."/>
        </authorList>
    </citation>
    <scope>NUCLEOTIDE SEQUENCE [LARGE SCALE GENOMIC DNA]</scope>
    <source>
        <strain evidence="6">F2-233</strain>
    </source>
</reference>
<evidence type="ECO:0000256" key="1">
    <source>
        <dbReference type="ARBA" id="ARBA00037217"/>
    </source>
</evidence>
<dbReference type="SUPFAM" id="SSF51905">
    <property type="entry name" value="FAD/NAD(P)-binding domain"/>
    <property type="match status" value="1"/>
</dbReference>
<evidence type="ECO:0000256" key="2">
    <source>
        <dbReference type="ARBA" id="ARBA00038825"/>
    </source>
</evidence>
<comment type="caution">
    <text evidence="5">The sequence shown here is derived from an EMBL/GenBank/DDBJ whole genome shotgun (WGS) entry which is preliminary data.</text>
</comment>
<dbReference type="Pfam" id="PF01593">
    <property type="entry name" value="Amino_oxidase"/>
    <property type="match status" value="1"/>
</dbReference>
<dbReference type="PANTHER" id="PTHR10668">
    <property type="entry name" value="PHYTOENE DEHYDROGENASE"/>
    <property type="match status" value="1"/>
</dbReference>
<reference evidence="5 6" key="1">
    <citation type="submission" date="2018-07" db="EMBL/GenBank/DDBJ databases">
        <title>High-quality-draft genome sequence of Gaiella occulta.</title>
        <authorList>
            <person name="Severino R."/>
            <person name="Froufe H.J.C."/>
            <person name="Rainey F.A."/>
            <person name="Barroso C."/>
            <person name="Albuquerque L."/>
            <person name="Lobo-Da-Cunha A."/>
            <person name="Da Costa M.S."/>
            <person name="Egas C."/>
        </authorList>
    </citation>
    <scope>NUCLEOTIDE SEQUENCE [LARGE SCALE GENOMIC DNA]</scope>
    <source>
        <strain evidence="5 6">F2-233</strain>
    </source>
</reference>
<dbReference type="InterPro" id="IPR002937">
    <property type="entry name" value="Amino_oxidase"/>
</dbReference>
<evidence type="ECO:0000313" key="5">
    <source>
        <dbReference type="EMBL" id="RDI73633.1"/>
    </source>
</evidence>
<dbReference type="RefSeq" id="WP_147281297.1">
    <property type="nucleotide sequence ID" value="NZ_QQZY01000007.1"/>
</dbReference>
<evidence type="ECO:0000313" key="6">
    <source>
        <dbReference type="Proteomes" id="UP000254134"/>
    </source>
</evidence>
<dbReference type="Proteomes" id="UP000254134">
    <property type="component" value="Unassembled WGS sequence"/>
</dbReference>